<dbReference type="SUPFAM" id="SSF49265">
    <property type="entry name" value="Fibronectin type III"/>
    <property type="match status" value="4"/>
</dbReference>
<evidence type="ECO:0000256" key="7">
    <source>
        <dbReference type="ARBA" id="ARBA00023157"/>
    </source>
</evidence>
<dbReference type="OrthoDB" id="114660at2759"/>
<dbReference type="PANTHER" id="PTHR44170">
    <property type="entry name" value="PROTEIN SIDEKICK"/>
    <property type="match status" value="1"/>
</dbReference>
<dbReference type="InterPro" id="IPR010560">
    <property type="entry name" value="Neogenin_C"/>
</dbReference>
<dbReference type="FunFam" id="2.60.40.10:FF:000004">
    <property type="entry name" value="DCC isoform 1"/>
    <property type="match status" value="2"/>
</dbReference>
<dbReference type="SMART" id="SM00409">
    <property type="entry name" value="IG"/>
    <property type="match status" value="4"/>
</dbReference>
<dbReference type="Pfam" id="PF13895">
    <property type="entry name" value="Ig_2"/>
    <property type="match status" value="2"/>
</dbReference>
<evidence type="ECO:0000313" key="16">
    <source>
        <dbReference type="Proteomes" id="UP000829720"/>
    </source>
</evidence>
<feature type="domain" description="Fibronectin type-III" evidence="14">
    <location>
        <begin position="423"/>
        <end position="518"/>
    </location>
</feature>
<evidence type="ECO:0000256" key="11">
    <source>
        <dbReference type="SAM" id="Phobius"/>
    </source>
</evidence>
<dbReference type="InterPro" id="IPR013098">
    <property type="entry name" value="Ig_I-set"/>
</dbReference>
<dbReference type="CDD" id="cd00063">
    <property type="entry name" value="FN3"/>
    <property type="match status" value="6"/>
</dbReference>
<accession>A0A8T3D458</accession>
<dbReference type="GO" id="GO:0016020">
    <property type="term" value="C:membrane"/>
    <property type="evidence" value="ECO:0007669"/>
    <property type="project" value="UniProtKB-SubCell"/>
</dbReference>
<evidence type="ECO:0000256" key="9">
    <source>
        <dbReference type="ARBA" id="ARBA00023319"/>
    </source>
</evidence>
<keyword evidence="7" id="KW-1015">Disulfide bond</keyword>
<protein>
    <submittedName>
        <fullName evidence="15">Uncharacterized protein</fullName>
    </submittedName>
</protein>
<feature type="domain" description="Ig-like" evidence="13">
    <location>
        <begin position="133"/>
        <end position="219"/>
    </location>
</feature>
<dbReference type="FunFam" id="2.60.40.10:FF:000106">
    <property type="entry name" value="Neogenin isoform 1"/>
    <property type="match status" value="1"/>
</dbReference>
<feature type="compositionally biased region" description="Low complexity" evidence="10">
    <location>
        <begin position="1211"/>
        <end position="1224"/>
    </location>
</feature>
<feature type="domain" description="Fibronectin type-III" evidence="14">
    <location>
        <begin position="723"/>
        <end position="813"/>
    </location>
</feature>
<feature type="domain" description="Fibronectin type-III" evidence="14">
    <location>
        <begin position="942"/>
        <end position="1039"/>
    </location>
</feature>
<comment type="similarity">
    <text evidence="2">Belongs to the immunoglobulin superfamily. DCC family.</text>
</comment>
<dbReference type="EMBL" id="JAERUA010000015">
    <property type="protein sequence ID" value="KAI1889408.1"/>
    <property type="molecule type" value="Genomic_DNA"/>
</dbReference>
<feature type="domain" description="Fibronectin type-III" evidence="14">
    <location>
        <begin position="619"/>
        <end position="713"/>
    </location>
</feature>
<feature type="compositionally biased region" description="Basic and acidic residues" evidence="10">
    <location>
        <begin position="1228"/>
        <end position="1245"/>
    </location>
</feature>
<dbReference type="FunFam" id="2.60.40.10:FF:000101">
    <property type="entry name" value="Neogenin isoform 1"/>
    <property type="match status" value="1"/>
</dbReference>
<keyword evidence="4" id="KW-0677">Repeat</keyword>
<dbReference type="PROSITE" id="PS50835">
    <property type="entry name" value="IG_LIKE"/>
    <property type="match status" value="4"/>
</dbReference>
<evidence type="ECO:0000256" key="8">
    <source>
        <dbReference type="ARBA" id="ARBA00023180"/>
    </source>
</evidence>
<feature type="domain" description="Ig-like" evidence="13">
    <location>
        <begin position="321"/>
        <end position="406"/>
    </location>
</feature>
<evidence type="ECO:0000259" key="13">
    <source>
        <dbReference type="PROSITE" id="PS50835"/>
    </source>
</evidence>
<keyword evidence="16" id="KW-1185">Reference proteome</keyword>
<feature type="chain" id="PRO_5035939517" evidence="12">
    <location>
        <begin position="24"/>
        <end position="1347"/>
    </location>
</feature>
<dbReference type="Pfam" id="PF00041">
    <property type="entry name" value="fn3"/>
    <property type="match status" value="6"/>
</dbReference>
<evidence type="ECO:0000256" key="6">
    <source>
        <dbReference type="ARBA" id="ARBA00023136"/>
    </source>
</evidence>
<dbReference type="PROSITE" id="PS50853">
    <property type="entry name" value="FN3"/>
    <property type="match status" value="6"/>
</dbReference>
<dbReference type="Gene3D" id="2.60.40.10">
    <property type="entry name" value="Immunoglobulins"/>
    <property type="match status" value="10"/>
</dbReference>
<feature type="domain" description="Fibronectin type-III" evidence="14">
    <location>
        <begin position="841"/>
        <end position="937"/>
    </location>
</feature>
<dbReference type="InterPro" id="IPR003961">
    <property type="entry name" value="FN3_dom"/>
</dbReference>
<dbReference type="FunFam" id="2.60.40.10:FF:000216">
    <property type="entry name" value="neogenin isoform X1"/>
    <property type="match status" value="1"/>
</dbReference>
<dbReference type="SMART" id="SM00060">
    <property type="entry name" value="FN3"/>
    <property type="match status" value="6"/>
</dbReference>
<evidence type="ECO:0000256" key="1">
    <source>
        <dbReference type="ARBA" id="ARBA00004479"/>
    </source>
</evidence>
<evidence type="ECO:0000313" key="15">
    <source>
        <dbReference type="EMBL" id="KAI1889408.1"/>
    </source>
</evidence>
<feature type="compositionally biased region" description="Polar residues" evidence="10">
    <location>
        <begin position="1162"/>
        <end position="1187"/>
    </location>
</feature>
<keyword evidence="5 11" id="KW-1133">Transmembrane helix</keyword>
<feature type="transmembrane region" description="Helical" evidence="11">
    <location>
        <begin position="1097"/>
        <end position="1121"/>
    </location>
</feature>
<comment type="caution">
    <text evidence="15">The sequence shown here is derived from an EMBL/GenBank/DDBJ whole genome shotgun (WGS) entry which is preliminary data.</text>
</comment>
<dbReference type="SMART" id="SM00408">
    <property type="entry name" value="IGc2"/>
    <property type="match status" value="4"/>
</dbReference>
<keyword evidence="6 11" id="KW-0472">Membrane</keyword>
<keyword evidence="9" id="KW-0393">Immunoglobulin domain</keyword>
<feature type="region of interest" description="Disordered" evidence="10">
    <location>
        <begin position="1028"/>
        <end position="1075"/>
    </location>
</feature>
<dbReference type="FunFam" id="2.60.40.10:FF:000133">
    <property type="entry name" value="Neogenin isoform 1"/>
    <property type="match status" value="1"/>
</dbReference>
<evidence type="ECO:0000256" key="10">
    <source>
        <dbReference type="SAM" id="MobiDB-lite"/>
    </source>
</evidence>
<comment type="subcellular location">
    <subcellularLocation>
        <location evidence="1">Membrane</location>
        <topology evidence="1">Single-pass type I membrane protein</topology>
    </subcellularLocation>
</comment>
<evidence type="ECO:0000256" key="4">
    <source>
        <dbReference type="ARBA" id="ARBA00022737"/>
    </source>
</evidence>
<gene>
    <name evidence="15" type="ORF">AGOR_G00162570</name>
</gene>
<dbReference type="InterPro" id="IPR036179">
    <property type="entry name" value="Ig-like_dom_sf"/>
</dbReference>
<feature type="domain" description="Fibronectin type-III" evidence="14">
    <location>
        <begin position="524"/>
        <end position="614"/>
    </location>
</feature>
<dbReference type="InterPro" id="IPR003599">
    <property type="entry name" value="Ig_sub"/>
</dbReference>
<dbReference type="InterPro" id="IPR036116">
    <property type="entry name" value="FN3_sf"/>
</dbReference>
<dbReference type="SUPFAM" id="SSF48726">
    <property type="entry name" value="Immunoglobulin"/>
    <property type="match status" value="4"/>
</dbReference>
<feature type="domain" description="Ig-like" evidence="13">
    <location>
        <begin position="222"/>
        <end position="316"/>
    </location>
</feature>
<name>A0A8T3D458_9TELE</name>
<dbReference type="PRINTS" id="PR00014">
    <property type="entry name" value="FNTYPEIII"/>
</dbReference>
<feature type="domain" description="Ig-like" evidence="13">
    <location>
        <begin position="33"/>
        <end position="130"/>
    </location>
</feature>
<dbReference type="FunFam" id="2.60.40.10:FF:000189">
    <property type="entry name" value="Neogenin isoform 3"/>
    <property type="match status" value="1"/>
</dbReference>
<proteinExistence type="inferred from homology"/>
<feature type="region of interest" description="Disordered" evidence="10">
    <location>
        <begin position="1128"/>
        <end position="1304"/>
    </location>
</feature>
<evidence type="ECO:0000256" key="2">
    <source>
        <dbReference type="ARBA" id="ARBA00009588"/>
    </source>
</evidence>
<dbReference type="InterPro" id="IPR003598">
    <property type="entry name" value="Ig_sub2"/>
</dbReference>
<keyword evidence="12" id="KW-0732">Signal</keyword>
<sequence>MADRGPWLLLCLSCITCVCSGSAARHTVKGFTPLWFLTEPSDMLAVQGESVRLNCSVYSSAPYRVQWRKDGTFLNLESQGQWQLLQDGSLLITNVTLSHHGRPDDGMYQCLATIADLGAIGSRYAQLVVTGPPRLSGQVGPVSVQQGQSEVMACGVDPELAALVHWEHQGERVQLSRRLVQLDSAALLVSNASVADAGHYRCTVNINGLSKTSDEVLLQVLPETVGKRKLEFLRQPVAMTKVEGGSVLLPCVLVGVPLPQVRWMLGNQPIEESEGRVEVVCGGSLRILNLTTEDAGIYRCVAHQGNLTVEAQAELNVQVPPRFLQRPASVYAHEASDVLFQCRVTGAPAPRIQWLKDGETVIPSDYFRILREGDLLVQGLVQSDEGYYQCLAHNQAGNVQSSAQLIVLNHTGVLREGGPAPSAPRDVVAALVSTRFIKLTWRPPAEPHAELGHVSYSVFYSQDGSSRERVMNSSQVGALELTVQNLQPGTKYVFRVAAWNLAGLGERSAPLTTSTQAEVQVPGPASNLLASAISPTSISLSWEKPLSGSGDILTYRLYYLEQGLGNEQDLGVSGLSYTLTGLKKFTNYSLRMVAHNKHGPGVSTQDIHVRTLSDVPSAPPQNLTLEVQNSQSIMVHWLPPPTGTLNGELIGYRVRYRRSMRKSEVSEIATGTQLMQLVDGLERGTEYTFRVSAATVNGTGPATDWVAVETFESDLDESQVPDAPGSLHLRPLVSSIVVSWTPPERQAVLVRGYIIGYGIGSPHAQTIRVDYKQRYFTIEDLDPSSQYVITLKAYNNMGEGIPVYESAITRPQSEALDPEVDLHEVLHAPPTLAADPASMLPPVGVQALVLSHDAIRVSWADNSLPKNQRVTDTRHYTLRWKTNVSSSTKLKTVNTTSLSYTVTGLKPNTLYEFSVMVTRGRRSSTWSMTAYGTTLESAPSTSPKDVTVVSKEGRPRTIIINWQPPSEANGKITGYIIYYSTEVGMALQDWVVEPVMGNRLTHQIQDVTLDTPYYIRLQARNVKGLGPASEPVLFRTPRAEPSDKMANDQGNHASGTPAKPGSRGRPPAPDSGFGSTVGKSSVLGVDADWGIGSDAGLWLIVAVVSVGLVTIMVVVGVAILCTRNSSSRKRAVCKTPKSSSQESNPNPPDLWIHHEQLDPEPQTLQDGNGQNPSPKQGFQHAQESEGVTSAPAGPREPKPKLTDSHYSVEQSSSTGAPSSSALTTRTAKLQEPDRHAPSHTPKEDPSLAPSVHAHPAHPLRSFTTPTAAPYSPGFSCPTPPSHALLTQTGHEGSAQLQEGSAQRMASIDTLAQARAPRLVSVPSAPNAPQTTIRQPDELSEEMAHLEA</sequence>
<dbReference type="InterPro" id="IPR013783">
    <property type="entry name" value="Ig-like_fold"/>
</dbReference>
<evidence type="ECO:0000256" key="5">
    <source>
        <dbReference type="ARBA" id="ARBA00022989"/>
    </source>
</evidence>
<dbReference type="Pfam" id="PF06583">
    <property type="entry name" value="Neogenin_C"/>
    <property type="match status" value="1"/>
</dbReference>
<reference evidence="15" key="1">
    <citation type="submission" date="2021-01" db="EMBL/GenBank/DDBJ databases">
        <authorList>
            <person name="Zahm M."/>
            <person name="Roques C."/>
            <person name="Cabau C."/>
            <person name="Klopp C."/>
            <person name="Donnadieu C."/>
            <person name="Jouanno E."/>
            <person name="Lampietro C."/>
            <person name="Louis A."/>
            <person name="Herpin A."/>
            <person name="Echchiki A."/>
            <person name="Berthelot C."/>
            <person name="Parey E."/>
            <person name="Roest-Crollius H."/>
            <person name="Braasch I."/>
            <person name="Postlethwait J."/>
            <person name="Bobe J."/>
            <person name="Montfort J."/>
            <person name="Bouchez O."/>
            <person name="Begum T."/>
            <person name="Mejri S."/>
            <person name="Adams A."/>
            <person name="Chen W.-J."/>
            <person name="Guiguen Y."/>
        </authorList>
    </citation>
    <scope>NUCLEOTIDE SEQUENCE</scope>
    <source>
        <tissue evidence="15">Blood</tissue>
    </source>
</reference>
<evidence type="ECO:0000256" key="12">
    <source>
        <dbReference type="SAM" id="SignalP"/>
    </source>
</evidence>
<feature type="signal peptide" evidence="12">
    <location>
        <begin position="1"/>
        <end position="23"/>
    </location>
</feature>
<keyword evidence="8" id="KW-0325">Glycoprotein</keyword>
<evidence type="ECO:0000256" key="3">
    <source>
        <dbReference type="ARBA" id="ARBA00022692"/>
    </source>
</evidence>
<feature type="region of interest" description="Disordered" evidence="10">
    <location>
        <begin position="1321"/>
        <end position="1347"/>
    </location>
</feature>
<feature type="compositionally biased region" description="Basic and acidic residues" evidence="10">
    <location>
        <begin position="1037"/>
        <end position="1046"/>
    </location>
</feature>
<dbReference type="GO" id="GO:0098609">
    <property type="term" value="P:cell-cell adhesion"/>
    <property type="evidence" value="ECO:0007669"/>
    <property type="project" value="TreeGrafter"/>
</dbReference>
<dbReference type="InterPro" id="IPR007110">
    <property type="entry name" value="Ig-like_dom"/>
</dbReference>
<keyword evidence="3 11" id="KW-0812">Transmembrane</keyword>
<dbReference type="PANTHER" id="PTHR44170:SF14">
    <property type="entry name" value="NEOGENIN"/>
    <property type="match status" value="1"/>
</dbReference>
<dbReference type="Pfam" id="PF07679">
    <property type="entry name" value="I-set"/>
    <property type="match status" value="2"/>
</dbReference>
<feature type="compositionally biased region" description="Polar residues" evidence="10">
    <location>
        <begin position="1284"/>
        <end position="1300"/>
    </location>
</feature>
<organism evidence="15 16">
    <name type="scientific">Albula goreensis</name>
    <dbReference type="NCBI Taxonomy" id="1534307"/>
    <lineage>
        <taxon>Eukaryota</taxon>
        <taxon>Metazoa</taxon>
        <taxon>Chordata</taxon>
        <taxon>Craniata</taxon>
        <taxon>Vertebrata</taxon>
        <taxon>Euteleostomi</taxon>
        <taxon>Actinopterygii</taxon>
        <taxon>Neopterygii</taxon>
        <taxon>Teleostei</taxon>
        <taxon>Albuliformes</taxon>
        <taxon>Albulidae</taxon>
        <taxon>Albula</taxon>
    </lineage>
</organism>
<dbReference type="FunFam" id="2.60.40.10:FF:000551">
    <property type="entry name" value="Protogenin A"/>
    <property type="match status" value="1"/>
</dbReference>
<dbReference type="Proteomes" id="UP000829720">
    <property type="component" value="Unassembled WGS sequence"/>
</dbReference>
<evidence type="ECO:0000259" key="14">
    <source>
        <dbReference type="PROSITE" id="PS50853"/>
    </source>
</evidence>